<evidence type="ECO:0000256" key="2">
    <source>
        <dbReference type="ARBA" id="ARBA00022475"/>
    </source>
</evidence>
<dbReference type="Proteomes" id="UP000034108">
    <property type="component" value="Unassembled WGS sequence"/>
</dbReference>
<feature type="transmembrane region" description="Helical" evidence="8">
    <location>
        <begin position="113"/>
        <end position="133"/>
    </location>
</feature>
<dbReference type="STRING" id="1619048.UU49_C0001G0044"/>
<keyword evidence="5 8" id="KW-0812">Transmembrane</keyword>
<keyword evidence="6 8" id="KW-1133">Transmembrane helix</keyword>
<keyword evidence="3" id="KW-0328">Glycosyltransferase</keyword>
<protein>
    <recommendedName>
        <fullName evidence="9">ArnT-like N-terminal domain-containing protein</fullName>
    </recommendedName>
</protein>
<proteinExistence type="predicted"/>
<dbReference type="EMBL" id="LCAV01000001">
    <property type="protein sequence ID" value="KKS00044.1"/>
    <property type="molecule type" value="Genomic_DNA"/>
</dbReference>
<evidence type="ECO:0000256" key="6">
    <source>
        <dbReference type="ARBA" id="ARBA00022989"/>
    </source>
</evidence>
<accession>A0A0G0VGU2</accession>
<evidence type="ECO:0000256" key="5">
    <source>
        <dbReference type="ARBA" id="ARBA00022692"/>
    </source>
</evidence>
<evidence type="ECO:0000259" key="9">
    <source>
        <dbReference type="Pfam" id="PF02366"/>
    </source>
</evidence>
<feature type="transmembrane region" description="Helical" evidence="8">
    <location>
        <begin position="441"/>
        <end position="460"/>
    </location>
</feature>
<keyword evidence="7 8" id="KW-0472">Membrane</keyword>
<feature type="transmembrane region" description="Helical" evidence="8">
    <location>
        <begin position="415"/>
        <end position="435"/>
    </location>
</feature>
<name>A0A0G0VGU2_9BACT</name>
<feature type="transmembrane region" description="Helical" evidence="8">
    <location>
        <begin position="18"/>
        <end position="36"/>
    </location>
</feature>
<dbReference type="GO" id="GO:0009103">
    <property type="term" value="P:lipopolysaccharide biosynthetic process"/>
    <property type="evidence" value="ECO:0007669"/>
    <property type="project" value="UniProtKB-ARBA"/>
</dbReference>
<dbReference type="PANTHER" id="PTHR33908:SF11">
    <property type="entry name" value="MEMBRANE PROTEIN"/>
    <property type="match status" value="1"/>
</dbReference>
<dbReference type="InterPro" id="IPR003342">
    <property type="entry name" value="ArnT-like_N"/>
</dbReference>
<evidence type="ECO:0000313" key="11">
    <source>
        <dbReference type="Proteomes" id="UP000034108"/>
    </source>
</evidence>
<feature type="transmembrane region" description="Helical" evidence="8">
    <location>
        <begin position="221"/>
        <end position="240"/>
    </location>
</feature>
<feature type="transmembrane region" description="Helical" evidence="8">
    <location>
        <begin position="177"/>
        <end position="194"/>
    </location>
</feature>
<feature type="transmembrane region" description="Helical" evidence="8">
    <location>
        <begin position="79"/>
        <end position="101"/>
    </location>
</feature>
<sequence length="466" mass="52943">MNTCLVIKNFYQQYKIEIFIFILALFLRLVFFYFAAAKEVFIYENLRADGYYEIAYNLVNHGIFSISRMELDSHRTPGLPFLIVPFLYAGSVLSFFILQIIVGSLLPVLGRRLAVLLCLPSKIATVIAVFLAVDPMGIKLSLVMLTETFFTLFFLLSVFFSVHFIRLSSVMQMNRHKIIKTVIYSGVFLGIATLFRPTTLYLPALLIGFWILWRYLAKQKLLWPCLIIFLIVAWLLPAGWTYRNYRVFNVAAYSSIKEGVLYAALAPSILAFKNNIDYTTAQNRFFASEGLLGMPDVNIDRAADFQKRATVVILANSKQFLEVAAVSVFTFFTHDGALDLLSLAGFNTGVSASFPHGLSVFKQSAGQFFSMLIRILKTPLFIILFMRLVWFAVAIIFVFSLGYQVINKKINAPCLFLLICILYFALTTITNGLTVNARFRFPVNTLILIFAAQGVYSFWIQKRRVA</sequence>
<dbReference type="PANTHER" id="PTHR33908">
    <property type="entry name" value="MANNOSYLTRANSFERASE YKCB-RELATED"/>
    <property type="match status" value="1"/>
</dbReference>
<evidence type="ECO:0000256" key="3">
    <source>
        <dbReference type="ARBA" id="ARBA00022676"/>
    </source>
</evidence>
<evidence type="ECO:0000256" key="8">
    <source>
        <dbReference type="SAM" id="Phobius"/>
    </source>
</evidence>
<feature type="domain" description="ArnT-like N-terminal" evidence="9">
    <location>
        <begin position="97"/>
        <end position="238"/>
    </location>
</feature>
<reference evidence="10 11" key="1">
    <citation type="journal article" date="2015" name="Nature">
        <title>rRNA introns, odd ribosomes, and small enigmatic genomes across a large radiation of phyla.</title>
        <authorList>
            <person name="Brown C.T."/>
            <person name="Hug L.A."/>
            <person name="Thomas B.C."/>
            <person name="Sharon I."/>
            <person name="Castelle C.J."/>
            <person name="Singh A."/>
            <person name="Wilkins M.J."/>
            <person name="Williams K.H."/>
            <person name="Banfield J.F."/>
        </authorList>
    </citation>
    <scope>NUCLEOTIDE SEQUENCE [LARGE SCALE GENOMIC DNA]</scope>
</reference>
<keyword evidence="4" id="KW-0808">Transferase</keyword>
<keyword evidence="2" id="KW-1003">Cell membrane</keyword>
<evidence type="ECO:0000256" key="4">
    <source>
        <dbReference type="ARBA" id="ARBA00022679"/>
    </source>
</evidence>
<feature type="transmembrane region" description="Helical" evidence="8">
    <location>
        <begin position="145"/>
        <end position="165"/>
    </location>
</feature>
<dbReference type="InterPro" id="IPR050297">
    <property type="entry name" value="LipidA_mod_glycosyltrf_83"/>
</dbReference>
<organism evidence="10 11">
    <name type="scientific">Candidatus Magasanikbacteria bacterium GW2011_GWC2_41_17</name>
    <dbReference type="NCBI Taxonomy" id="1619048"/>
    <lineage>
        <taxon>Bacteria</taxon>
        <taxon>Candidatus Magasanikiibacteriota</taxon>
    </lineage>
</organism>
<dbReference type="GO" id="GO:0006493">
    <property type="term" value="P:protein O-linked glycosylation"/>
    <property type="evidence" value="ECO:0007669"/>
    <property type="project" value="InterPro"/>
</dbReference>
<comment type="subcellular location">
    <subcellularLocation>
        <location evidence="1">Cell membrane</location>
        <topology evidence="1">Multi-pass membrane protein</topology>
    </subcellularLocation>
</comment>
<evidence type="ECO:0000256" key="1">
    <source>
        <dbReference type="ARBA" id="ARBA00004651"/>
    </source>
</evidence>
<evidence type="ECO:0000313" key="10">
    <source>
        <dbReference type="EMBL" id="KKS00044.1"/>
    </source>
</evidence>
<comment type="caution">
    <text evidence="10">The sequence shown here is derived from an EMBL/GenBank/DDBJ whole genome shotgun (WGS) entry which is preliminary data.</text>
</comment>
<evidence type="ECO:0000256" key="7">
    <source>
        <dbReference type="ARBA" id="ARBA00023136"/>
    </source>
</evidence>
<feature type="transmembrane region" description="Helical" evidence="8">
    <location>
        <begin position="200"/>
        <end position="216"/>
    </location>
</feature>
<feature type="transmembrane region" description="Helical" evidence="8">
    <location>
        <begin position="380"/>
        <end position="403"/>
    </location>
</feature>
<dbReference type="GO" id="GO:0000030">
    <property type="term" value="F:mannosyltransferase activity"/>
    <property type="evidence" value="ECO:0007669"/>
    <property type="project" value="InterPro"/>
</dbReference>
<dbReference type="Pfam" id="PF02366">
    <property type="entry name" value="PMT"/>
    <property type="match status" value="1"/>
</dbReference>
<dbReference type="AlphaFoldDB" id="A0A0G0VGU2"/>
<gene>
    <name evidence="10" type="ORF">UU49_C0001G0044</name>
</gene>
<dbReference type="GO" id="GO:0016763">
    <property type="term" value="F:pentosyltransferase activity"/>
    <property type="evidence" value="ECO:0007669"/>
    <property type="project" value="TreeGrafter"/>
</dbReference>
<dbReference type="GO" id="GO:0005886">
    <property type="term" value="C:plasma membrane"/>
    <property type="evidence" value="ECO:0007669"/>
    <property type="project" value="UniProtKB-SubCell"/>
</dbReference>